<keyword evidence="11" id="KW-0407">Ion channel</keyword>
<feature type="transmembrane region" description="Helical" evidence="12">
    <location>
        <begin position="6"/>
        <end position="26"/>
    </location>
</feature>
<organism evidence="14 15">
    <name type="scientific">Reinekea blandensis MED297</name>
    <dbReference type="NCBI Taxonomy" id="314283"/>
    <lineage>
        <taxon>Bacteria</taxon>
        <taxon>Pseudomonadati</taxon>
        <taxon>Pseudomonadota</taxon>
        <taxon>Gammaproteobacteria</taxon>
        <taxon>Oceanospirillales</taxon>
        <taxon>Saccharospirillaceae</taxon>
        <taxon>Reinekea</taxon>
    </lineage>
</organism>
<dbReference type="PANTHER" id="PTHR11537">
    <property type="entry name" value="VOLTAGE-GATED POTASSIUM CHANNEL"/>
    <property type="match status" value="1"/>
</dbReference>
<dbReference type="InterPro" id="IPR027359">
    <property type="entry name" value="Volt_channel_dom_sf"/>
</dbReference>
<evidence type="ECO:0000256" key="11">
    <source>
        <dbReference type="ARBA" id="ARBA00023303"/>
    </source>
</evidence>
<keyword evidence="8 12" id="KW-1133">Transmembrane helix</keyword>
<evidence type="ECO:0000313" key="15">
    <source>
        <dbReference type="Proteomes" id="UP000005953"/>
    </source>
</evidence>
<feature type="domain" description="Ion transport" evidence="13">
    <location>
        <begin position="8"/>
        <end position="190"/>
    </location>
</feature>
<dbReference type="Proteomes" id="UP000005953">
    <property type="component" value="Unassembled WGS sequence"/>
</dbReference>
<dbReference type="Gene3D" id="1.10.287.70">
    <property type="match status" value="1"/>
</dbReference>
<keyword evidence="4 12" id="KW-0812">Transmembrane</keyword>
<protein>
    <recommendedName>
        <fullName evidence="13">Ion transport domain-containing protein</fullName>
    </recommendedName>
</protein>
<evidence type="ECO:0000256" key="5">
    <source>
        <dbReference type="ARBA" id="ARBA00022826"/>
    </source>
</evidence>
<keyword evidence="5" id="KW-0631">Potassium channel</keyword>
<evidence type="ECO:0000313" key="14">
    <source>
        <dbReference type="EMBL" id="EAR09357.1"/>
    </source>
</evidence>
<keyword evidence="3" id="KW-0633">Potassium transport</keyword>
<evidence type="ECO:0000256" key="7">
    <source>
        <dbReference type="ARBA" id="ARBA00022958"/>
    </source>
</evidence>
<dbReference type="HOGENOM" id="CLU_011722_1_1_6"/>
<keyword evidence="10 12" id="KW-0472">Membrane</keyword>
<keyword evidence="15" id="KW-1185">Reference proteome</keyword>
<dbReference type="Pfam" id="PF00520">
    <property type="entry name" value="Ion_trans"/>
    <property type="match status" value="1"/>
</dbReference>
<keyword evidence="6" id="KW-0851">Voltage-gated channel</keyword>
<dbReference type="SUPFAM" id="SSF81324">
    <property type="entry name" value="Voltage-gated potassium channels"/>
    <property type="match status" value="1"/>
</dbReference>
<evidence type="ECO:0000256" key="4">
    <source>
        <dbReference type="ARBA" id="ARBA00022692"/>
    </source>
</evidence>
<accession>A4BF22</accession>
<gene>
    <name evidence="14" type="ORF">MED297_18753</name>
</gene>
<reference evidence="14 15" key="1">
    <citation type="submission" date="2006-02" db="EMBL/GenBank/DDBJ databases">
        <authorList>
            <person name="Pinhassi J."/>
            <person name="Pedros-Alio C."/>
            <person name="Ferriera S."/>
            <person name="Johnson J."/>
            <person name="Kravitz S."/>
            <person name="Halpern A."/>
            <person name="Remington K."/>
            <person name="Beeson K."/>
            <person name="Tran B."/>
            <person name="Rogers Y.-H."/>
            <person name="Friedman R."/>
            <person name="Venter J.C."/>
        </authorList>
    </citation>
    <scope>NUCLEOTIDE SEQUENCE [LARGE SCALE GENOMIC DNA]</scope>
    <source>
        <strain evidence="14 15">MED297</strain>
    </source>
</reference>
<evidence type="ECO:0000256" key="12">
    <source>
        <dbReference type="SAM" id="Phobius"/>
    </source>
</evidence>
<dbReference type="AlphaFoldDB" id="A4BF22"/>
<evidence type="ECO:0000256" key="9">
    <source>
        <dbReference type="ARBA" id="ARBA00023065"/>
    </source>
</evidence>
<dbReference type="GO" id="GO:0005249">
    <property type="term" value="F:voltage-gated potassium channel activity"/>
    <property type="evidence" value="ECO:0007669"/>
    <property type="project" value="InterPro"/>
</dbReference>
<keyword evidence="2" id="KW-0813">Transport</keyword>
<dbReference type="EMBL" id="AAOE01000011">
    <property type="protein sequence ID" value="EAR09357.1"/>
    <property type="molecule type" value="Genomic_DNA"/>
</dbReference>
<evidence type="ECO:0000259" key="13">
    <source>
        <dbReference type="Pfam" id="PF00520"/>
    </source>
</evidence>
<evidence type="ECO:0000256" key="3">
    <source>
        <dbReference type="ARBA" id="ARBA00022538"/>
    </source>
</evidence>
<evidence type="ECO:0000256" key="2">
    <source>
        <dbReference type="ARBA" id="ARBA00022448"/>
    </source>
</evidence>
<dbReference type="InterPro" id="IPR028325">
    <property type="entry name" value="VG_K_chnl"/>
</dbReference>
<dbReference type="STRING" id="314283.MED297_18753"/>
<dbReference type="Gene3D" id="1.20.120.350">
    <property type="entry name" value="Voltage-gated potassium channels. Chain C"/>
    <property type="match status" value="1"/>
</dbReference>
<feature type="transmembrane region" description="Helical" evidence="12">
    <location>
        <begin position="160"/>
        <end position="187"/>
    </location>
</feature>
<dbReference type="GO" id="GO:0001508">
    <property type="term" value="P:action potential"/>
    <property type="evidence" value="ECO:0007669"/>
    <property type="project" value="TreeGrafter"/>
</dbReference>
<name>A4BF22_9GAMM</name>
<comment type="subcellular location">
    <subcellularLocation>
        <location evidence="1">Membrane</location>
        <topology evidence="1">Multi-pass membrane protein</topology>
    </subcellularLocation>
</comment>
<proteinExistence type="predicted"/>
<evidence type="ECO:0000256" key="6">
    <source>
        <dbReference type="ARBA" id="ARBA00022882"/>
    </source>
</evidence>
<evidence type="ECO:0000256" key="8">
    <source>
        <dbReference type="ARBA" id="ARBA00022989"/>
    </source>
</evidence>
<dbReference type="InterPro" id="IPR005821">
    <property type="entry name" value="Ion_trans_dom"/>
</dbReference>
<sequence>MPILVLRFFEFSEYVVLTVFIVEYFYRLYLSSEKRQYLFSFYSIVDLIAILPSLLIPTMDLRSVRLIRLLRLTRLLKLLKYQNALRRFRLAMRESREELILWLLISFVLLFMAAVGVYHAENSAQPDVYKTIGDSLWWAVATLTTVGYGDIYPVTIVGKILTTVILILGLGMIAMPTAIITSSLASVKKSSMKDDS</sequence>
<dbReference type="PRINTS" id="PR00169">
    <property type="entry name" value="KCHANNEL"/>
</dbReference>
<evidence type="ECO:0000256" key="1">
    <source>
        <dbReference type="ARBA" id="ARBA00004141"/>
    </source>
</evidence>
<keyword evidence="7" id="KW-0630">Potassium</keyword>
<dbReference type="GO" id="GO:0008076">
    <property type="term" value="C:voltage-gated potassium channel complex"/>
    <property type="evidence" value="ECO:0007669"/>
    <property type="project" value="InterPro"/>
</dbReference>
<dbReference type="PANTHER" id="PTHR11537:SF254">
    <property type="entry name" value="POTASSIUM VOLTAGE-GATED CHANNEL PROTEIN SHAB"/>
    <property type="match status" value="1"/>
</dbReference>
<feature type="transmembrane region" description="Helical" evidence="12">
    <location>
        <begin position="38"/>
        <end position="56"/>
    </location>
</feature>
<comment type="caution">
    <text evidence="14">The sequence shown here is derived from an EMBL/GenBank/DDBJ whole genome shotgun (WGS) entry which is preliminary data.</text>
</comment>
<feature type="transmembrane region" description="Helical" evidence="12">
    <location>
        <begin position="99"/>
        <end position="120"/>
    </location>
</feature>
<evidence type="ECO:0000256" key="10">
    <source>
        <dbReference type="ARBA" id="ARBA00023136"/>
    </source>
</evidence>
<keyword evidence="9" id="KW-0406">Ion transport</keyword>